<organism evidence="4 5">
    <name type="scientific">Colletotrichum simmondsii</name>
    <dbReference type="NCBI Taxonomy" id="703756"/>
    <lineage>
        <taxon>Eukaryota</taxon>
        <taxon>Fungi</taxon>
        <taxon>Dikarya</taxon>
        <taxon>Ascomycota</taxon>
        <taxon>Pezizomycotina</taxon>
        <taxon>Sordariomycetes</taxon>
        <taxon>Hypocreomycetidae</taxon>
        <taxon>Glomerellales</taxon>
        <taxon>Glomerellaceae</taxon>
        <taxon>Colletotrichum</taxon>
        <taxon>Colletotrichum acutatum species complex</taxon>
    </lineage>
</organism>
<dbReference type="Gene3D" id="1.10.4100.10">
    <property type="entry name" value="2-methylcitrate dehydratase PrpD"/>
    <property type="match status" value="1"/>
</dbReference>
<keyword evidence="5" id="KW-1185">Reference proteome</keyword>
<dbReference type="PANTHER" id="PTHR16943">
    <property type="entry name" value="2-METHYLCITRATE DEHYDRATASE-RELATED"/>
    <property type="match status" value="1"/>
</dbReference>
<dbReference type="GO" id="GO:0016829">
    <property type="term" value="F:lyase activity"/>
    <property type="evidence" value="ECO:0007669"/>
    <property type="project" value="InterPro"/>
</dbReference>
<dbReference type="Pfam" id="PF03972">
    <property type="entry name" value="MmgE_PrpD_N"/>
    <property type="match status" value="1"/>
</dbReference>
<dbReference type="OrthoDB" id="10267976at2759"/>
<gene>
    <name evidence="4" type="ORF">CSIM01_05230</name>
</gene>
<comment type="caution">
    <text evidence="4">The sequence shown here is derived from an EMBL/GenBank/DDBJ whole genome shotgun (WGS) entry which is preliminary data.</text>
</comment>
<evidence type="ECO:0000313" key="4">
    <source>
        <dbReference type="EMBL" id="KXH33095.1"/>
    </source>
</evidence>
<reference evidence="4 5" key="1">
    <citation type="submission" date="2014-02" db="EMBL/GenBank/DDBJ databases">
        <title>The genome sequence of Colletotrichum simmondsii CBS122122.</title>
        <authorList>
            <person name="Baroncelli R."/>
            <person name="Thon M.R."/>
        </authorList>
    </citation>
    <scope>NUCLEOTIDE SEQUENCE [LARGE SCALE GENOMIC DNA]</scope>
    <source>
        <strain evidence="4 5">CBS122122</strain>
    </source>
</reference>
<sequence>MATLSTATWIASLTYNDLPQGVKEAAVRSFYNWVGCAIGGSSHPTTQTALKALSPFFGKETSAVLGSDRRIDAQHAALINGIASHVHDYDDTHLETIVHPTGCVASALLSYAETLQRPVTGEEFITALVAGIEVECKVALAVYPEHYDIGWHITSTTGSIGAAAAIAKLLALPADKTAHAIGIAATQVTGLREMFGSDTKSFHVGRAAQNGLLAAVLAAEGFTSSPKALEAGRGWAKVVSTKETLDELVQSLGQGGPGKWEIEKNSFKPFPCGIVIHPVITGAVWLHHELERRGISTEEVASVDVTVHPLVLELTGKKTPKDGLEAKFSVYHGGAVGLLYGRATVVEYEDELVTSAPVVSLRDRFKATVDESMRADECHLVVKLRGVEEPIEKHVDHALGSVKVPMSDDQLTEKFITQAALQVGAEKAEKASQWCWGVIRSGDMRELGGIV</sequence>
<dbReference type="PANTHER" id="PTHR16943:SF8">
    <property type="entry name" value="2-METHYLCITRATE DEHYDRATASE"/>
    <property type="match status" value="1"/>
</dbReference>
<accession>A0A135SB00</accession>
<dbReference type="InterPro" id="IPR045336">
    <property type="entry name" value="MmgE_PrpD_N"/>
</dbReference>
<feature type="domain" description="MmgE/PrpD C-terminal" evidence="3">
    <location>
        <begin position="270"/>
        <end position="436"/>
    </location>
</feature>
<dbReference type="AlphaFoldDB" id="A0A135SB00"/>
<dbReference type="Proteomes" id="UP000070328">
    <property type="component" value="Unassembled WGS sequence"/>
</dbReference>
<evidence type="ECO:0000259" key="2">
    <source>
        <dbReference type="Pfam" id="PF03972"/>
    </source>
</evidence>
<dbReference type="InterPro" id="IPR045337">
    <property type="entry name" value="MmgE_PrpD_C"/>
</dbReference>
<dbReference type="Pfam" id="PF19305">
    <property type="entry name" value="MmgE_PrpD_C"/>
    <property type="match status" value="1"/>
</dbReference>
<protein>
    <recommendedName>
        <fullName evidence="6">MmgE/PrpD family protein</fullName>
    </recommendedName>
</protein>
<name>A0A135SB00_9PEZI</name>
<dbReference type="InterPro" id="IPR036148">
    <property type="entry name" value="MmgE/PrpD_sf"/>
</dbReference>
<feature type="domain" description="MmgE/PrpD N-terminal" evidence="2">
    <location>
        <begin position="7"/>
        <end position="246"/>
    </location>
</feature>
<dbReference type="InterPro" id="IPR042183">
    <property type="entry name" value="MmgE/PrpD_sf_1"/>
</dbReference>
<dbReference type="Gene3D" id="3.30.1330.120">
    <property type="entry name" value="2-methylcitrate dehydratase PrpD"/>
    <property type="match status" value="1"/>
</dbReference>
<proteinExistence type="inferred from homology"/>
<dbReference type="EMBL" id="JFBX01000625">
    <property type="protein sequence ID" value="KXH33095.1"/>
    <property type="molecule type" value="Genomic_DNA"/>
</dbReference>
<comment type="similarity">
    <text evidence="1">Belongs to the PrpD family.</text>
</comment>
<dbReference type="InterPro" id="IPR005656">
    <property type="entry name" value="MmgE_PrpD"/>
</dbReference>
<evidence type="ECO:0008006" key="6">
    <source>
        <dbReference type="Google" id="ProtNLM"/>
    </source>
</evidence>
<evidence type="ECO:0000313" key="5">
    <source>
        <dbReference type="Proteomes" id="UP000070328"/>
    </source>
</evidence>
<dbReference type="SUPFAM" id="SSF103378">
    <property type="entry name" value="2-methylcitrate dehydratase PrpD"/>
    <property type="match status" value="1"/>
</dbReference>
<evidence type="ECO:0000256" key="1">
    <source>
        <dbReference type="ARBA" id="ARBA00006174"/>
    </source>
</evidence>
<evidence type="ECO:0000259" key="3">
    <source>
        <dbReference type="Pfam" id="PF19305"/>
    </source>
</evidence>
<dbReference type="InterPro" id="IPR042188">
    <property type="entry name" value="MmgE/PrpD_sf_2"/>
</dbReference>